<keyword evidence="1" id="KW-1133">Transmembrane helix</keyword>
<proteinExistence type="predicted"/>
<name>A0A0H3CA47_CAUVN</name>
<feature type="transmembrane region" description="Helical" evidence="1">
    <location>
        <begin position="14"/>
        <end position="35"/>
    </location>
</feature>
<feature type="transmembrane region" description="Helical" evidence="1">
    <location>
        <begin position="80"/>
        <end position="98"/>
    </location>
</feature>
<keyword evidence="3" id="KW-1185">Reference proteome</keyword>
<feature type="transmembrane region" description="Helical" evidence="1">
    <location>
        <begin position="47"/>
        <end position="68"/>
    </location>
</feature>
<dbReference type="RefSeq" id="YP_002517690.1">
    <property type="nucleotide sequence ID" value="NC_011916.1"/>
</dbReference>
<gene>
    <name evidence="2" type="ordered locus">CCNA_02317</name>
</gene>
<evidence type="ECO:0000313" key="3">
    <source>
        <dbReference type="Proteomes" id="UP000001364"/>
    </source>
</evidence>
<evidence type="ECO:0000313" key="2">
    <source>
        <dbReference type="EMBL" id="ACL95782.1"/>
    </source>
</evidence>
<dbReference type="Proteomes" id="UP000001364">
    <property type="component" value="Chromosome"/>
</dbReference>
<dbReference type="OrthoDB" id="7206962at2"/>
<dbReference type="EMBL" id="CP001340">
    <property type="protein sequence ID" value="ACL95782.1"/>
    <property type="molecule type" value="Genomic_DNA"/>
</dbReference>
<accession>A0A0H3CA47</accession>
<dbReference type="HOGENOM" id="CLU_143332_0_0_5"/>
<dbReference type="RefSeq" id="WP_010920095.1">
    <property type="nucleotide sequence ID" value="NC_011916.1"/>
</dbReference>
<feature type="transmembrane region" description="Helical" evidence="1">
    <location>
        <begin position="118"/>
        <end position="142"/>
    </location>
</feature>
<keyword evidence="1" id="KW-0812">Transmembrane</keyword>
<dbReference type="KEGG" id="ccs:CCNA_02317"/>
<keyword evidence="1" id="KW-0472">Membrane</keyword>
<sequence length="145" mass="15624">MSEQTGTQARRQAIALRLLVASALVGAVGGAGLALLEEMGVTPPASFLGYALLALAPVMIVISVIYWRNIDEAAREAHKFAWFWGGSGSILLAAPLAMLVGDARLTALAGQHTPSEWFAIGVFSLLFVQLSAYSLVWAIWWLRQR</sequence>
<dbReference type="AlphaFoldDB" id="A0A0H3CA47"/>
<dbReference type="GeneID" id="7332271"/>
<evidence type="ECO:0000256" key="1">
    <source>
        <dbReference type="SAM" id="Phobius"/>
    </source>
</evidence>
<organism evidence="2 3">
    <name type="scientific">Caulobacter vibrioides (strain NA1000 / CB15N)</name>
    <name type="common">Caulobacter crescentus</name>
    <dbReference type="NCBI Taxonomy" id="565050"/>
    <lineage>
        <taxon>Bacteria</taxon>
        <taxon>Pseudomonadati</taxon>
        <taxon>Pseudomonadota</taxon>
        <taxon>Alphaproteobacteria</taxon>
        <taxon>Caulobacterales</taxon>
        <taxon>Caulobacteraceae</taxon>
        <taxon>Caulobacter</taxon>
    </lineage>
</organism>
<reference evidence="2 3" key="1">
    <citation type="journal article" date="2010" name="J. Bacteriol.">
        <title>The genetic basis of laboratory adaptation in Caulobacter crescentus.</title>
        <authorList>
            <person name="Marks M.E."/>
            <person name="Castro-Rojas C.M."/>
            <person name="Teiling C."/>
            <person name="Du L."/>
            <person name="Kapatral V."/>
            <person name="Walunas T.L."/>
            <person name="Crosson S."/>
        </authorList>
    </citation>
    <scope>NUCLEOTIDE SEQUENCE [LARGE SCALE GENOMIC DNA]</scope>
    <source>
        <strain evidence="3">NA1000 / CB15N</strain>
    </source>
</reference>
<dbReference type="PATRIC" id="fig|565050.3.peg.2268"/>
<protein>
    <submittedName>
        <fullName evidence="2">Uncharacterized protein</fullName>
    </submittedName>
</protein>